<proteinExistence type="predicted"/>
<dbReference type="InterPro" id="IPR025979">
    <property type="entry name" value="ChrR-like_cupin_dom"/>
</dbReference>
<feature type="compositionally biased region" description="Gly residues" evidence="1">
    <location>
        <begin position="125"/>
        <end position="189"/>
    </location>
</feature>
<comment type="caution">
    <text evidence="3">The sequence shown here is derived from an EMBL/GenBank/DDBJ whole genome shotgun (WGS) entry which is preliminary data.</text>
</comment>
<dbReference type="Proteomes" id="UP000681594">
    <property type="component" value="Unassembled WGS sequence"/>
</dbReference>
<reference evidence="3 4" key="1">
    <citation type="submission" date="2021-03" db="EMBL/GenBank/DDBJ databases">
        <authorList>
            <person name="So Y."/>
        </authorList>
    </citation>
    <scope>NUCLEOTIDE SEQUENCE [LARGE SCALE GENOMIC DNA]</scope>
    <source>
        <strain evidence="3 4">SSH11</strain>
    </source>
</reference>
<feature type="region of interest" description="Disordered" evidence="1">
    <location>
        <begin position="114"/>
        <end position="215"/>
    </location>
</feature>
<gene>
    <name evidence="3" type="ORF">J8J14_06265</name>
</gene>
<organism evidence="3 4">
    <name type="scientific">Pararoseomonas baculiformis</name>
    <dbReference type="NCBI Taxonomy" id="2820812"/>
    <lineage>
        <taxon>Bacteria</taxon>
        <taxon>Pseudomonadati</taxon>
        <taxon>Pseudomonadota</taxon>
        <taxon>Alphaproteobacteria</taxon>
        <taxon>Acetobacterales</taxon>
        <taxon>Acetobacteraceae</taxon>
        <taxon>Pararoseomonas</taxon>
    </lineage>
</organism>
<dbReference type="InterPro" id="IPR014710">
    <property type="entry name" value="RmlC-like_jellyroll"/>
</dbReference>
<dbReference type="Gene3D" id="2.60.120.10">
    <property type="entry name" value="Jelly Rolls"/>
    <property type="match status" value="1"/>
</dbReference>
<evidence type="ECO:0000256" key="1">
    <source>
        <dbReference type="SAM" id="MobiDB-lite"/>
    </source>
</evidence>
<dbReference type="EMBL" id="JAGIZB010000005">
    <property type="protein sequence ID" value="MBP0444380.1"/>
    <property type="molecule type" value="Genomic_DNA"/>
</dbReference>
<protein>
    <submittedName>
        <fullName evidence="3">Cupin domain-containing protein</fullName>
    </submittedName>
</protein>
<evidence type="ECO:0000313" key="3">
    <source>
        <dbReference type="EMBL" id="MBP0444380.1"/>
    </source>
</evidence>
<dbReference type="InterPro" id="IPR011051">
    <property type="entry name" value="RmlC_Cupin_sf"/>
</dbReference>
<keyword evidence="4" id="KW-1185">Reference proteome</keyword>
<feature type="domain" description="ChrR-like cupin" evidence="2">
    <location>
        <begin position="23"/>
        <end position="110"/>
    </location>
</feature>
<sequence>MAGSGLRMAQAGEAVPFEIPGATGEFRIQILNEDKAKGVVTSIVHLPAGGKIPAHHHDAGEEMHYVLEGDLIEAGETLGAGAFLTHAKGVVHGPHESRGGAKVLTVQTWQSQGGEFDFIPEGDAAAGGSGGQGSSSGQGSGGQGSGGQASGGQASGGQASGGQASGGQASGGQASGGQASGGQASGGSSSGSSTSQVGAESQEEAAKDHRNKGYS</sequence>
<dbReference type="SUPFAM" id="SSF51182">
    <property type="entry name" value="RmlC-like cupins"/>
    <property type="match status" value="1"/>
</dbReference>
<dbReference type="Pfam" id="PF12973">
    <property type="entry name" value="Cupin_7"/>
    <property type="match status" value="1"/>
</dbReference>
<evidence type="ECO:0000259" key="2">
    <source>
        <dbReference type="Pfam" id="PF12973"/>
    </source>
</evidence>
<evidence type="ECO:0000313" key="4">
    <source>
        <dbReference type="Proteomes" id="UP000681594"/>
    </source>
</evidence>
<accession>A0ABS4ABJ5</accession>
<name>A0ABS4ABJ5_9PROT</name>